<evidence type="ECO:0000256" key="1">
    <source>
        <dbReference type="SAM" id="MobiDB-lite"/>
    </source>
</evidence>
<accession>A0A915EUZ9</accession>
<protein>
    <submittedName>
        <fullName evidence="3">Uncharacterized protein</fullName>
    </submittedName>
</protein>
<dbReference type="AlphaFoldDB" id="A0A915EUZ9"/>
<proteinExistence type="predicted"/>
<organism evidence="2 3">
    <name type="scientific">Ditylenchus dipsaci</name>
    <dbReference type="NCBI Taxonomy" id="166011"/>
    <lineage>
        <taxon>Eukaryota</taxon>
        <taxon>Metazoa</taxon>
        <taxon>Ecdysozoa</taxon>
        <taxon>Nematoda</taxon>
        <taxon>Chromadorea</taxon>
        <taxon>Rhabditida</taxon>
        <taxon>Tylenchina</taxon>
        <taxon>Tylenchomorpha</taxon>
        <taxon>Sphaerularioidea</taxon>
        <taxon>Anguinidae</taxon>
        <taxon>Anguininae</taxon>
        <taxon>Ditylenchus</taxon>
    </lineage>
</organism>
<dbReference type="SUPFAM" id="SSF103657">
    <property type="entry name" value="BAR/IMD domain-like"/>
    <property type="match status" value="1"/>
</dbReference>
<feature type="region of interest" description="Disordered" evidence="1">
    <location>
        <begin position="276"/>
        <end position="297"/>
    </location>
</feature>
<dbReference type="WBParaSite" id="jg9544">
    <property type="protein sequence ID" value="jg9544"/>
    <property type="gene ID" value="jg9544"/>
</dbReference>
<dbReference type="Proteomes" id="UP000887574">
    <property type="component" value="Unplaced"/>
</dbReference>
<feature type="compositionally biased region" description="Polar residues" evidence="1">
    <location>
        <begin position="249"/>
        <end position="259"/>
    </location>
</feature>
<feature type="region of interest" description="Disordered" evidence="1">
    <location>
        <begin position="361"/>
        <end position="401"/>
    </location>
</feature>
<evidence type="ECO:0000313" key="3">
    <source>
        <dbReference type="WBParaSite" id="jg9544"/>
    </source>
</evidence>
<sequence>MVRKSSVENLEQVDLESIRLRELFQLSMDDAIHQNCSARNKNYFRKFVERNQQQLVNEFHPAVKNVALAGQNLVRAYDSVNKAFYLYTASLYGLSHSGKYAEKEARHHATQLQRTAESLKSIYSDHFKWRKRAIEDNVSCICKKEKHLVKAVDKGKMNQQDLENFYETQLALTMDQQFQRYNFFSQCHQDLLKKHFDWSKYSMEQLKKLWCIGGPTVKKWNGKTQFSDNGSLYEKNKSPRSLRKEFEQRNSSQASSSPRLNYRQIIESTDNEGQFIFEPRSDTNYTDSHAAEGEGSQKSCTLNHLENKQLKRRAVTIYEQFKEVQQQQKQSQRSQRHIFHLLEEQKVTKLAPCARTTPTYSSKAWSNGVGSECDSSDGSVHVRDKSLDAGSTSRPSSANRMSHPIFCTSDYGRVLECVNPYAGQGDNQLTMEVGEK</sequence>
<reference evidence="3" key="1">
    <citation type="submission" date="2022-11" db="UniProtKB">
        <authorList>
            <consortium name="WormBaseParasite"/>
        </authorList>
    </citation>
    <scope>IDENTIFICATION</scope>
</reference>
<evidence type="ECO:0000313" key="2">
    <source>
        <dbReference type="Proteomes" id="UP000887574"/>
    </source>
</evidence>
<dbReference type="InterPro" id="IPR027267">
    <property type="entry name" value="AH/BAR_dom_sf"/>
</dbReference>
<keyword evidence="2" id="KW-1185">Reference proteome</keyword>
<feature type="region of interest" description="Disordered" evidence="1">
    <location>
        <begin position="228"/>
        <end position="261"/>
    </location>
</feature>
<feature type="compositionally biased region" description="Basic and acidic residues" evidence="1">
    <location>
        <begin position="234"/>
        <end position="248"/>
    </location>
</feature>
<feature type="compositionally biased region" description="Polar residues" evidence="1">
    <location>
        <begin position="389"/>
        <end position="400"/>
    </location>
</feature>
<name>A0A915EUZ9_9BILA</name>